<dbReference type="InterPro" id="IPR038770">
    <property type="entry name" value="Na+/solute_symporter_sf"/>
</dbReference>
<keyword evidence="6" id="KW-0406">Ion transport</keyword>
<evidence type="ECO:0000256" key="5">
    <source>
        <dbReference type="ARBA" id="ARBA00022989"/>
    </source>
</evidence>
<dbReference type="AlphaFoldDB" id="A0A2D3WE48"/>
<proteinExistence type="predicted"/>
<evidence type="ECO:0000256" key="8">
    <source>
        <dbReference type="SAM" id="Phobius"/>
    </source>
</evidence>
<feature type="transmembrane region" description="Helical" evidence="8">
    <location>
        <begin position="82"/>
        <end position="103"/>
    </location>
</feature>
<feature type="transmembrane region" description="Helical" evidence="8">
    <location>
        <begin position="263"/>
        <end position="283"/>
    </location>
</feature>
<evidence type="ECO:0000256" key="6">
    <source>
        <dbReference type="ARBA" id="ARBA00023065"/>
    </source>
</evidence>
<dbReference type="PANTHER" id="PTHR43562">
    <property type="entry name" value="NAPA-TYPE SODIUM/HYDROGEN ANTIPORTER"/>
    <property type="match status" value="1"/>
</dbReference>
<keyword evidence="4 8" id="KW-0812">Transmembrane</keyword>
<dbReference type="PANTHER" id="PTHR43562:SF1">
    <property type="entry name" value="NA(+)_H(+) ANTIPORTER YJBQ-RELATED"/>
    <property type="match status" value="1"/>
</dbReference>
<evidence type="ECO:0000256" key="4">
    <source>
        <dbReference type="ARBA" id="ARBA00022692"/>
    </source>
</evidence>
<dbReference type="GO" id="GO:0016020">
    <property type="term" value="C:membrane"/>
    <property type="evidence" value="ECO:0007669"/>
    <property type="project" value="UniProtKB-SubCell"/>
</dbReference>
<evidence type="ECO:0000256" key="2">
    <source>
        <dbReference type="ARBA" id="ARBA00022448"/>
    </source>
</evidence>
<feature type="transmembrane region" description="Helical" evidence="8">
    <location>
        <begin position="355"/>
        <end position="380"/>
    </location>
</feature>
<feature type="transmembrane region" description="Helical" evidence="8">
    <location>
        <begin position="169"/>
        <end position="187"/>
    </location>
</feature>
<feature type="transmembrane region" description="Helical" evidence="8">
    <location>
        <begin position="295"/>
        <end position="317"/>
    </location>
</feature>
<evidence type="ECO:0000259" key="9">
    <source>
        <dbReference type="Pfam" id="PF00999"/>
    </source>
</evidence>
<keyword evidence="3" id="KW-0050">Antiport</keyword>
<evidence type="ECO:0000313" key="10">
    <source>
        <dbReference type="EMBL" id="DAB38165.1"/>
    </source>
</evidence>
<name>A0A2D3WE48_9BACT</name>
<evidence type="ECO:0000256" key="1">
    <source>
        <dbReference type="ARBA" id="ARBA00004141"/>
    </source>
</evidence>
<keyword evidence="2" id="KW-0813">Transport</keyword>
<gene>
    <name evidence="10" type="ORF">CFH83_07400</name>
</gene>
<dbReference type="RefSeq" id="WP_294895134.1">
    <property type="nucleotide sequence ID" value="NZ_DLUI01000104.1"/>
</dbReference>
<dbReference type="GO" id="GO:1902600">
    <property type="term" value="P:proton transmembrane transport"/>
    <property type="evidence" value="ECO:0007669"/>
    <property type="project" value="InterPro"/>
</dbReference>
<feature type="transmembrane region" description="Helical" evidence="8">
    <location>
        <begin position="109"/>
        <end position="126"/>
    </location>
</feature>
<dbReference type="Proteomes" id="UP000228859">
    <property type="component" value="Unassembled WGS sequence"/>
</dbReference>
<keyword evidence="7 8" id="KW-0472">Membrane</keyword>
<dbReference type="GO" id="GO:0015297">
    <property type="term" value="F:antiporter activity"/>
    <property type="evidence" value="ECO:0007669"/>
    <property type="project" value="UniProtKB-KW"/>
</dbReference>
<accession>A0A2D3WE48</accession>
<evidence type="ECO:0000313" key="11">
    <source>
        <dbReference type="Proteomes" id="UP000228859"/>
    </source>
</evidence>
<dbReference type="InterPro" id="IPR006153">
    <property type="entry name" value="Cation/H_exchanger_TM"/>
</dbReference>
<feature type="transmembrane region" description="Helical" evidence="8">
    <location>
        <begin position="221"/>
        <end position="251"/>
    </location>
</feature>
<evidence type="ECO:0000256" key="7">
    <source>
        <dbReference type="ARBA" id="ARBA00023136"/>
    </source>
</evidence>
<reference evidence="10 11" key="1">
    <citation type="journal article" date="2017" name="Front. Microbiol.">
        <title>Comparative Genomic Analysis of the Class Epsilonproteobacteria and Proposed Reclassification to Epsilonbacteraeota (phyl. nov.).</title>
        <authorList>
            <person name="Waite D.W."/>
            <person name="Vanwonterghem I."/>
            <person name="Rinke C."/>
            <person name="Parks D.H."/>
            <person name="Zhang Y."/>
            <person name="Takai K."/>
            <person name="Sievert S.M."/>
            <person name="Simon J."/>
            <person name="Campbell B.J."/>
            <person name="Hanson T.E."/>
            <person name="Woyke T."/>
            <person name="Klotz M.G."/>
            <person name="Hugenholtz P."/>
        </authorList>
    </citation>
    <scope>NUCLEOTIDE SEQUENCE [LARGE SCALE GENOMIC DNA]</scope>
    <source>
        <strain evidence="10">UBA12443</strain>
    </source>
</reference>
<sequence length="383" mass="42785">MSNTVVIITLSLLVLLSPFLSRVTKIPVVVVEILLGSLAGYFGFLVENELFKIIAKVGFLYLMFLAGMEVNLKEFGFAKSSLLRRTIVYFAMLYTCSFALFIYFDLSSVYLVAFPIFSLGMLMALVKEYGKNEPWLALALNIGIIGELVSIMALTILSGGLEYGYNREFAFTLGGLFLFLIGFVLFFRGMRVLFWWYPGLKTLIMPHDDGKDQDVRFSMALMFIMIAMMLYLKIDVVLGAFLAGVLIATYFKHKTELPEKLSSFGFGFLVPIFFIHVGSTLALEAFTDMKILQLAFFIASAIIGIRLISSFVAYGGYLGLKNTILFSLSDSMPLTFTVAIATLGYSANAITHDEYYAFIVASMGSGIFLMLLIKVLYTFFNKK</sequence>
<comment type="subcellular location">
    <subcellularLocation>
        <location evidence="1">Membrane</location>
        <topology evidence="1">Multi-pass membrane protein</topology>
    </subcellularLocation>
</comment>
<dbReference type="EMBL" id="DLUI01000104">
    <property type="protein sequence ID" value="DAB38165.1"/>
    <property type="molecule type" value="Genomic_DNA"/>
</dbReference>
<feature type="transmembrane region" description="Helical" evidence="8">
    <location>
        <begin position="50"/>
        <end position="70"/>
    </location>
</feature>
<organism evidence="10 11">
    <name type="scientific">Sulfuricurvum kujiense</name>
    <dbReference type="NCBI Taxonomy" id="148813"/>
    <lineage>
        <taxon>Bacteria</taxon>
        <taxon>Pseudomonadati</taxon>
        <taxon>Campylobacterota</taxon>
        <taxon>Epsilonproteobacteria</taxon>
        <taxon>Campylobacterales</taxon>
        <taxon>Sulfurimonadaceae</taxon>
        <taxon>Sulfuricurvum</taxon>
    </lineage>
</organism>
<protein>
    <submittedName>
        <fullName evidence="10">Sodium:proton antiporter</fullName>
    </submittedName>
</protein>
<comment type="caution">
    <text evidence="10">The sequence shown here is derived from an EMBL/GenBank/DDBJ whole genome shotgun (WGS) entry which is preliminary data.</text>
</comment>
<evidence type="ECO:0000256" key="3">
    <source>
        <dbReference type="ARBA" id="ARBA00022449"/>
    </source>
</evidence>
<feature type="domain" description="Cation/H+ exchanger transmembrane" evidence="9">
    <location>
        <begin position="12"/>
        <end position="367"/>
    </location>
</feature>
<feature type="transmembrane region" description="Helical" evidence="8">
    <location>
        <begin position="138"/>
        <end position="157"/>
    </location>
</feature>
<feature type="transmembrane region" description="Helical" evidence="8">
    <location>
        <begin position="323"/>
        <end position="343"/>
    </location>
</feature>
<dbReference type="Gene3D" id="1.20.1530.20">
    <property type="match status" value="1"/>
</dbReference>
<dbReference type="Pfam" id="PF00999">
    <property type="entry name" value="Na_H_Exchanger"/>
    <property type="match status" value="1"/>
</dbReference>
<keyword evidence="5 8" id="KW-1133">Transmembrane helix</keyword>